<keyword evidence="5" id="KW-0963">Cytoplasm</keyword>
<dbReference type="FunFam" id="1.10.10.10:FF:000141">
    <property type="entry name" value="vacuolar protein-sorting-associated protein 25"/>
    <property type="match status" value="1"/>
</dbReference>
<dbReference type="Gene3D" id="1.10.10.570">
    <property type="entry name" value="Winged helix' DNA-binding domain. Chain C. Domain 1"/>
    <property type="match status" value="1"/>
</dbReference>
<dbReference type="Gene3D" id="1.10.10.10">
    <property type="entry name" value="Winged helix-like DNA-binding domain superfamily/Winged helix DNA-binding domain"/>
    <property type="match status" value="1"/>
</dbReference>
<dbReference type="GO" id="GO:0042803">
    <property type="term" value="F:protein homodimerization activity"/>
    <property type="evidence" value="ECO:0007669"/>
    <property type="project" value="TreeGrafter"/>
</dbReference>
<evidence type="ECO:0000256" key="3">
    <source>
        <dbReference type="ARBA" id="ARBA00017934"/>
    </source>
</evidence>
<feature type="region of interest" description="Disordered" evidence="8">
    <location>
        <begin position="236"/>
        <end position="262"/>
    </location>
</feature>
<name>A0AAD9ZE25_9LECA</name>
<evidence type="ECO:0000313" key="10">
    <source>
        <dbReference type="Proteomes" id="UP001276659"/>
    </source>
</evidence>
<keyword evidence="4" id="KW-0813">Transport</keyword>
<sequence length="262" mass="29951">MAPIQPTPPQPLGTAFAFPTYHASYPPFFTLQPNTQTLTAQYRKWSRLIQRYCRHHRIYKLSLITSIDSPLFKNTDLKKRLSLQDARAVLEWMSRDEGGRRVEWVDTPGGKGRGDGGSAQDTCRVFWKRPEEWGDSIHSWVEETGQKGVVLTFYELVNGEGTRGEEFHGMDQELFQRALSTLVKRGKAQVFGGREPRGLSSFEEVWGKNLLCQPQSGCERIEYGMSTALHSKFIHDRHTSRARPSDNRTPRSLLQTTPRLQA</sequence>
<evidence type="ECO:0000256" key="6">
    <source>
        <dbReference type="ARBA" id="ARBA00022927"/>
    </source>
</evidence>
<dbReference type="InterPro" id="IPR014041">
    <property type="entry name" value="ESCRT-II_cplx_Vps25-sub_N"/>
</dbReference>
<comment type="similarity">
    <text evidence="2">Belongs to the VPS25 family.</text>
</comment>
<accession>A0AAD9ZE25</accession>
<reference evidence="9" key="1">
    <citation type="submission" date="2022-11" db="EMBL/GenBank/DDBJ databases">
        <title>Chromosomal genome sequence assembly and mating type (MAT) locus characterization of the leprose asexual lichenized fungus Lepraria neglecta (Nyl.) Erichsen.</title>
        <authorList>
            <person name="Allen J.L."/>
            <person name="Pfeffer B."/>
        </authorList>
    </citation>
    <scope>NUCLEOTIDE SEQUENCE</scope>
    <source>
        <strain evidence="9">Allen 5258</strain>
    </source>
</reference>
<evidence type="ECO:0000256" key="2">
    <source>
        <dbReference type="ARBA" id="ARBA00009674"/>
    </source>
</evidence>
<gene>
    <name evidence="9" type="ORF">OEA41_007713</name>
</gene>
<keyword evidence="6" id="KW-0653">Protein transport</keyword>
<dbReference type="Pfam" id="PF05871">
    <property type="entry name" value="ESCRT-II"/>
    <property type="match status" value="1"/>
</dbReference>
<dbReference type="InterPro" id="IPR036390">
    <property type="entry name" value="WH_DNA-bd_sf"/>
</dbReference>
<dbReference type="GO" id="GO:0016236">
    <property type="term" value="P:macroautophagy"/>
    <property type="evidence" value="ECO:0007669"/>
    <property type="project" value="UniProtKB-ARBA"/>
</dbReference>
<evidence type="ECO:0000256" key="5">
    <source>
        <dbReference type="ARBA" id="ARBA00022490"/>
    </source>
</evidence>
<evidence type="ECO:0000256" key="7">
    <source>
        <dbReference type="ARBA" id="ARBA00030094"/>
    </source>
</evidence>
<dbReference type="GO" id="GO:0000814">
    <property type="term" value="C:ESCRT II complex"/>
    <property type="evidence" value="ECO:0007669"/>
    <property type="project" value="InterPro"/>
</dbReference>
<evidence type="ECO:0000256" key="1">
    <source>
        <dbReference type="ARBA" id="ARBA00004496"/>
    </source>
</evidence>
<feature type="compositionally biased region" description="Polar residues" evidence="8">
    <location>
        <begin position="250"/>
        <end position="262"/>
    </location>
</feature>
<dbReference type="PANTHER" id="PTHR13149:SF0">
    <property type="entry name" value="VACUOLAR PROTEIN-SORTING-ASSOCIATED PROTEIN 25"/>
    <property type="match status" value="1"/>
</dbReference>
<dbReference type="SUPFAM" id="SSF46785">
    <property type="entry name" value="Winged helix' DNA-binding domain"/>
    <property type="match status" value="2"/>
</dbReference>
<evidence type="ECO:0000256" key="4">
    <source>
        <dbReference type="ARBA" id="ARBA00022448"/>
    </source>
</evidence>
<comment type="caution">
    <text evidence="9">The sequence shown here is derived from an EMBL/GenBank/DDBJ whole genome shotgun (WGS) entry which is preliminary data.</text>
</comment>
<protein>
    <recommendedName>
        <fullName evidence="3">Vacuolar protein-sorting-associated protein 25</fullName>
    </recommendedName>
    <alternativeName>
        <fullName evidence="7">ESCRT-II complex subunit VPS25</fullName>
    </alternativeName>
</protein>
<dbReference type="AlphaFoldDB" id="A0AAD9ZE25"/>
<feature type="compositionally biased region" description="Basic and acidic residues" evidence="8">
    <location>
        <begin position="236"/>
        <end position="249"/>
    </location>
</feature>
<dbReference type="Proteomes" id="UP001276659">
    <property type="component" value="Unassembled WGS sequence"/>
</dbReference>
<dbReference type="GO" id="GO:0005198">
    <property type="term" value="F:structural molecule activity"/>
    <property type="evidence" value="ECO:0007669"/>
    <property type="project" value="TreeGrafter"/>
</dbReference>
<dbReference type="PANTHER" id="PTHR13149">
    <property type="entry name" value="VACUOLAR PROTEIN SORTING-ASSOCIATED PROTEIN VPS25"/>
    <property type="match status" value="1"/>
</dbReference>
<dbReference type="EMBL" id="JASNWA010000004">
    <property type="protein sequence ID" value="KAK3176390.1"/>
    <property type="molecule type" value="Genomic_DNA"/>
</dbReference>
<evidence type="ECO:0000313" key="9">
    <source>
        <dbReference type="EMBL" id="KAK3176390.1"/>
    </source>
</evidence>
<dbReference type="GO" id="GO:0043328">
    <property type="term" value="P:protein transport to vacuole involved in ubiquitin-dependent protein catabolic process via the multivesicular body sorting pathway"/>
    <property type="evidence" value="ECO:0007669"/>
    <property type="project" value="TreeGrafter"/>
</dbReference>
<dbReference type="InterPro" id="IPR008570">
    <property type="entry name" value="ESCRT-II_cplx_Vps25-sub"/>
</dbReference>
<organism evidence="9 10">
    <name type="scientific">Lepraria neglecta</name>
    <dbReference type="NCBI Taxonomy" id="209136"/>
    <lineage>
        <taxon>Eukaryota</taxon>
        <taxon>Fungi</taxon>
        <taxon>Dikarya</taxon>
        <taxon>Ascomycota</taxon>
        <taxon>Pezizomycotina</taxon>
        <taxon>Lecanoromycetes</taxon>
        <taxon>OSLEUM clade</taxon>
        <taxon>Lecanoromycetidae</taxon>
        <taxon>Lecanorales</taxon>
        <taxon>Lecanorineae</taxon>
        <taxon>Stereocaulaceae</taxon>
        <taxon>Lepraria</taxon>
    </lineage>
</organism>
<dbReference type="InterPro" id="IPR036388">
    <property type="entry name" value="WH-like_DNA-bd_sf"/>
</dbReference>
<dbReference type="FunFam" id="1.10.10.570:FF:000003">
    <property type="entry name" value="Vacuolar protein-sorting-associated protein 25"/>
    <property type="match status" value="1"/>
</dbReference>
<evidence type="ECO:0000256" key="8">
    <source>
        <dbReference type="SAM" id="MobiDB-lite"/>
    </source>
</evidence>
<keyword evidence="10" id="KW-1185">Reference proteome</keyword>
<proteinExistence type="inferred from homology"/>
<comment type="subcellular location">
    <subcellularLocation>
        <location evidence="1">Cytoplasm</location>
    </subcellularLocation>
</comment>